<dbReference type="SMART" id="SM00032">
    <property type="entry name" value="CCP"/>
    <property type="match status" value="1"/>
</dbReference>
<evidence type="ECO:0000256" key="5">
    <source>
        <dbReference type="SAM" id="SignalP"/>
    </source>
</evidence>
<feature type="domain" description="Sushi" evidence="6">
    <location>
        <begin position="24"/>
        <end position="78"/>
    </location>
</feature>
<dbReference type="PANTHER" id="PTHR45656">
    <property type="entry name" value="PROTEIN CBR-CLEC-78"/>
    <property type="match status" value="1"/>
</dbReference>
<comment type="caution">
    <text evidence="7">The sequence shown here is derived from an EMBL/GenBank/DDBJ whole genome shotgun (WGS) entry which is preliminary data.</text>
</comment>
<evidence type="ECO:0000256" key="2">
    <source>
        <dbReference type="ARBA" id="ARBA00022737"/>
    </source>
</evidence>
<feature type="signal peptide" evidence="5">
    <location>
        <begin position="1"/>
        <end position="19"/>
    </location>
</feature>
<evidence type="ECO:0000259" key="6">
    <source>
        <dbReference type="PROSITE" id="PS50923"/>
    </source>
</evidence>
<dbReference type="PANTHER" id="PTHR45656:SF4">
    <property type="entry name" value="PROTEIN CBR-CLEC-78"/>
    <property type="match status" value="1"/>
</dbReference>
<dbReference type="InterPro" id="IPR035976">
    <property type="entry name" value="Sushi/SCR/CCP_sf"/>
</dbReference>
<evidence type="ECO:0000313" key="8">
    <source>
        <dbReference type="Proteomes" id="UP000499080"/>
    </source>
</evidence>
<dbReference type="InterPro" id="IPR051277">
    <property type="entry name" value="SEZ6_CSMD_C4BPB_Regulators"/>
</dbReference>
<evidence type="ECO:0000256" key="4">
    <source>
        <dbReference type="PROSITE-ProRule" id="PRU00302"/>
    </source>
</evidence>
<organism evidence="7 8">
    <name type="scientific">Araneus ventricosus</name>
    <name type="common">Orbweaver spider</name>
    <name type="synonym">Epeira ventricosa</name>
    <dbReference type="NCBI Taxonomy" id="182803"/>
    <lineage>
        <taxon>Eukaryota</taxon>
        <taxon>Metazoa</taxon>
        <taxon>Ecdysozoa</taxon>
        <taxon>Arthropoda</taxon>
        <taxon>Chelicerata</taxon>
        <taxon>Arachnida</taxon>
        <taxon>Araneae</taxon>
        <taxon>Araneomorphae</taxon>
        <taxon>Entelegynae</taxon>
        <taxon>Araneoidea</taxon>
        <taxon>Araneidae</taxon>
        <taxon>Araneus</taxon>
    </lineage>
</organism>
<keyword evidence="1 5" id="KW-0732">Signal</keyword>
<reference evidence="7 8" key="1">
    <citation type="journal article" date="2019" name="Sci. Rep.">
        <title>Orb-weaving spider Araneus ventricosus genome elucidates the spidroin gene catalogue.</title>
        <authorList>
            <person name="Kono N."/>
            <person name="Nakamura H."/>
            <person name="Ohtoshi R."/>
            <person name="Moran D.A.P."/>
            <person name="Shinohara A."/>
            <person name="Yoshida Y."/>
            <person name="Fujiwara M."/>
            <person name="Mori M."/>
            <person name="Tomita M."/>
            <person name="Arakawa K."/>
        </authorList>
    </citation>
    <scope>NUCLEOTIDE SEQUENCE [LARGE SCALE GENOMIC DNA]</scope>
</reference>
<dbReference type="SUPFAM" id="SSF57535">
    <property type="entry name" value="Complement control module/SCR domain"/>
    <property type="match status" value="1"/>
</dbReference>
<dbReference type="CDD" id="cd00033">
    <property type="entry name" value="CCP"/>
    <property type="match status" value="1"/>
</dbReference>
<evidence type="ECO:0000256" key="1">
    <source>
        <dbReference type="ARBA" id="ARBA00022729"/>
    </source>
</evidence>
<keyword evidence="4" id="KW-0768">Sushi</keyword>
<protein>
    <recommendedName>
        <fullName evidence="6">Sushi domain-containing protein</fullName>
    </recommendedName>
</protein>
<feature type="chain" id="PRO_5021311451" description="Sushi domain-containing protein" evidence="5">
    <location>
        <begin position="20"/>
        <end position="93"/>
    </location>
</feature>
<dbReference type="OrthoDB" id="10045365at2759"/>
<dbReference type="Proteomes" id="UP000499080">
    <property type="component" value="Unassembled WGS sequence"/>
</dbReference>
<evidence type="ECO:0000313" key="7">
    <source>
        <dbReference type="EMBL" id="GBN17874.1"/>
    </source>
</evidence>
<dbReference type="EMBL" id="BGPR01006309">
    <property type="protein sequence ID" value="GBN17874.1"/>
    <property type="molecule type" value="Genomic_DNA"/>
</dbReference>
<dbReference type="Gene3D" id="2.10.70.10">
    <property type="entry name" value="Complement Module, domain 1"/>
    <property type="match status" value="1"/>
</dbReference>
<sequence length="93" mass="10410">MAVLRSILFLIFSITAVFAKEPEVNCPAPRSPDHGQTFLYQDGSVVKYVCDPGYTLIGRDMVRCIDGQWEEPIPLCLEVSGKHAKISIADMFY</sequence>
<dbReference type="InterPro" id="IPR000436">
    <property type="entry name" value="Sushi_SCR_CCP_dom"/>
</dbReference>
<gene>
    <name evidence="7" type="ORF">AVEN_57610_1</name>
</gene>
<accession>A0A4Y2LTX8</accession>
<dbReference type="Pfam" id="PF00084">
    <property type="entry name" value="Sushi"/>
    <property type="match status" value="1"/>
</dbReference>
<evidence type="ECO:0000256" key="3">
    <source>
        <dbReference type="ARBA" id="ARBA00023157"/>
    </source>
</evidence>
<keyword evidence="3" id="KW-1015">Disulfide bond</keyword>
<proteinExistence type="predicted"/>
<keyword evidence="2" id="KW-0677">Repeat</keyword>
<dbReference type="PROSITE" id="PS50923">
    <property type="entry name" value="SUSHI"/>
    <property type="match status" value="1"/>
</dbReference>
<name>A0A4Y2LTX8_ARAVE</name>
<keyword evidence="8" id="KW-1185">Reference proteome</keyword>
<dbReference type="AlphaFoldDB" id="A0A4Y2LTX8"/>
<comment type="caution">
    <text evidence="4">Lacks conserved residue(s) required for the propagation of feature annotation.</text>
</comment>